<organism evidence="1 2">
    <name type="scientific">Trifolium pratense</name>
    <name type="common">Red clover</name>
    <dbReference type="NCBI Taxonomy" id="57577"/>
    <lineage>
        <taxon>Eukaryota</taxon>
        <taxon>Viridiplantae</taxon>
        <taxon>Streptophyta</taxon>
        <taxon>Embryophyta</taxon>
        <taxon>Tracheophyta</taxon>
        <taxon>Spermatophyta</taxon>
        <taxon>Magnoliopsida</taxon>
        <taxon>eudicotyledons</taxon>
        <taxon>Gunneridae</taxon>
        <taxon>Pentapetalae</taxon>
        <taxon>rosids</taxon>
        <taxon>fabids</taxon>
        <taxon>Fabales</taxon>
        <taxon>Fabaceae</taxon>
        <taxon>Papilionoideae</taxon>
        <taxon>50 kb inversion clade</taxon>
        <taxon>NPAAA clade</taxon>
        <taxon>Hologalegina</taxon>
        <taxon>IRL clade</taxon>
        <taxon>Trifolieae</taxon>
        <taxon>Trifolium</taxon>
    </lineage>
</organism>
<accession>A0A2K3KA00</accession>
<proteinExistence type="predicted"/>
<gene>
    <name evidence="1" type="ORF">L195_g053333</name>
</gene>
<reference evidence="1 2" key="1">
    <citation type="journal article" date="2014" name="Am. J. Bot.">
        <title>Genome assembly and annotation for red clover (Trifolium pratense; Fabaceae).</title>
        <authorList>
            <person name="Istvanek J."/>
            <person name="Jaros M."/>
            <person name="Krenek A."/>
            <person name="Repkova J."/>
        </authorList>
    </citation>
    <scope>NUCLEOTIDE SEQUENCE [LARGE SCALE GENOMIC DNA]</scope>
    <source>
        <strain evidence="2">cv. Tatra</strain>
        <tissue evidence="1">Young leaves</tissue>
    </source>
</reference>
<evidence type="ECO:0000313" key="1">
    <source>
        <dbReference type="EMBL" id="PNX63092.1"/>
    </source>
</evidence>
<comment type="caution">
    <text evidence="1">The sequence shown here is derived from an EMBL/GenBank/DDBJ whole genome shotgun (WGS) entry which is preliminary data.</text>
</comment>
<dbReference type="AlphaFoldDB" id="A0A2K3KA00"/>
<evidence type="ECO:0000313" key="2">
    <source>
        <dbReference type="Proteomes" id="UP000236291"/>
    </source>
</evidence>
<dbReference type="Proteomes" id="UP000236291">
    <property type="component" value="Unassembled WGS sequence"/>
</dbReference>
<name>A0A2K3KA00_TRIPR</name>
<sequence length="55" mass="6044">AWVNRFAKAGVTAMEVAGNTALRHKYSKIAKASVVYLYLIPICHPYSSKYAPSSL</sequence>
<feature type="non-terminal residue" evidence="1">
    <location>
        <position position="1"/>
    </location>
</feature>
<protein>
    <submittedName>
        <fullName evidence="1">Uncharacterized protein</fullName>
    </submittedName>
</protein>
<reference evidence="1 2" key="2">
    <citation type="journal article" date="2017" name="Front. Plant Sci.">
        <title>Gene Classification and Mining of Molecular Markers Useful in Red Clover (Trifolium pratense) Breeding.</title>
        <authorList>
            <person name="Istvanek J."/>
            <person name="Dluhosova J."/>
            <person name="Dluhos P."/>
            <person name="Patkova L."/>
            <person name="Nedelnik J."/>
            <person name="Repkova J."/>
        </authorList>
    </citation>
    <scope>NUCLEOTIDE SEQUENCE [LARGE SCALE GENOMIC DNA]</scope>
    <source>
        <strain evidence="2">cv. Tatra</strain>
        <tissue evidence="1">Young leaves</tissue>
    </source>
</reference>
<dbReference type="EMBL" id="ASHM01089467">
    <property type="protein sequence ID" value="PNX63092.1"/>
    <property type="molecule type" value="Genomic_DNA"/>
</dbReference>